<evidence type="ECO:0000256" key="2">
    <source>
        <dbReference type="ARBA" id="ARBA00023125"/>
    </source>
</evidence>
<dbReference type="SUPFAM" id="SSF46785">
    <property type="entry name" value="Winged helix' DNA-binding domain"/>
    <property type="match status" value="1"/>
</dbReference>
<dbReference type="Pfam" id="PF00392">
    <property type="entry name" value="GntR"/>
    <property type="match status" value="1"/>
</dbReference>
<dbReference type="InterPro" id="IPR036388">
    <property type="entry name" value="WH-like_DNA-bd_sf"/>
</dbReference>
<dbReference type="SMART" id="SM00895">
    <property type="entry name" value="FCD"/>
    <property type="match status" value="1"/>
</dbReference>
<reference evidence="5" key="1">
    <citation type="submission" date="2016-07" db="EMBL/GenBank/DDBJ databases">
        <title>Microvirga ossetica sp. nov. a new species of rhizobia isolated from root nodules of the legume species Vicia alpestris Steven originated from North Ossetia region in the Caucasus.</title>
        <authorList>
            <person name="Safronova V.I."/>
            <person name="Kuznetsova I.G."/>
            <person name="Sazanova A.L."/>
            <person name="Belimov A."/>
            <person name="Andronov E."/>
            <person name="Osledkin Y.S."/>
            <person name="Onishchuk O.P."/>
            <person name="Kurchak O.N."/>
            <person name="Shaposhnikov A.I."/>
            <person name="Willems A."/>
            <person name="Tikhonovich I.A."/>
        </authorList>
    </citation>
    <scope>NUCLEOTIDE SEQUENCE [LARGE SCALE GENOMIC DNA]</scope>
    <source>
        <strain evidence="5">V5/3M</strain>
    </source>
</reference>
<protein>
    <recommendedName>
        <fullName evidence="4">HTH gntR-type domain-containing protein</fullName>
    </recommendedName>
</protein>
<proteinExistence type="predicted"/>
<dbReference type="CDD" id="cd07377">
    <property type="entry name" value="WHTH_GntR"/>
    <property type="match status" value="1"/>
</dbReference>
<dbReference type="AlphaFoldDB" id="A0A1B2EDH6"/>
<gene>
    <name evidence="5" type="ORF">BB934_07025</name>
</gene>
<sequence length="258" mass="28291">MVLVHGVHRPSRARSAHDLVAHGIGQNIMQGHFPIGSTLPGDAELMELFGVSRTALREALKTLAAKGLIESKTKVGTKVLDRNNWNMFDADILDWHLQVGVDARFLGWLFEIRQMLEPLACATAAVRRTPEQLATMHRGLRAMYECETSRQGFTKADLIFHQAILEASGNPFLQSIGSVIGAALATSFTISSPVSSDERFKEVMQQHQAVFDAIEQRDPPAASDAMSNLILQAAERVQIKHAESALANVQIHTFSGVD</sequence>
<dbReference type="SMART" id="SM00345">
    <property type="entry name" value="HTH_GNTR"/>
    <property type="match status" value="1"/>
</dbReference>
<dbReference type="KEGG" id="moc:BB934_07025"/>
<dbReference type="InterPro" id="IPR036390">
    <property type="entry name" value="WH_DNA-bd_sf"/>
</dbReference>
<dbReference type="EMBL" id="CP016616">
    <property type="protein sequence ID" value="ANY78021.1"/>
    <property type="molecule type" value="Genomic_DNA"/>
</dbReference>
<keyword evidence="1" id="KW-0805">Transcription regulation</keyword>
<dbReference type="GO" id="GO:0003677">
    <property type="term" value="F:DNA binding"/>
    <property type="evidence" value="ECO:0007669"/>
    <property type="project" value="UniProtKB-KW"/>
</dbReference>
<dbReference type="PROSITE" id="PS50949">
    <property type="entry name" value="HTH_GNTR"/>
    <property type="match status" value="1"/>
</dbReference>
<dbReference type="PRINTS" id="PR00035">
    <property type="entry name" value="HTHGNTR"/>
</dbReference>
<feature type="domain" description="HTH gntR-type" evidence="4">
    <location>
        <begin position="14"/>
        <end position="82"/>
    </location>
</feature>
<dbReference type="GO" id="GO:0003700">
    <property type="term" value="F:DNA-binding transcription factor activity"/>
    <property type="evidence" value="ECO:0007669"/>
    <property type="project" value="InterPro"/>
</dbReference>
<accession>A0A1B2EDH6</accession>
<name>A0A1B2EDH6_9HYPH</name>
<evidence type="ECO:0000256" key="1">
    <source>
        <dbReference type="ARBA" id="ARBA00023015"/>
    </source>
</evidence>
<evidence type="ECO:0000313" key="5">
    <source>
        <dbReference type="EMBL" id="ANY78021.1"/>
    </source>
</evidence>
<keyword evidence="2" id="KW-0238">DNA-binding</keyword>
<dbReference type="Gene3D" id="1.10.10.10">
    <property type="entry name" value="Winged helix-like DNA-binding domain superfamily/Winged helix DNA-binding domain"/>
    <property type="match status" value="1"/>
</dbReference>
<evidence type="ECO:0000256" key="3">
    <source>
        <dbReference type="ARBA" id="ARBA00023163"/>
    </source>
</evidence>
<dbReference type="PANTHER" id="PTHR43537:SF44">
    <property type="entry name" value="GNTR FAMILY REGULATORY PROTEIN"/>
    <property type="match status" value="1"/>
</dbReference>
<dbReference type="Gene3D" id="1.20.120.530">
    <property type="entry name" value="GntR ligand-binding domain-like"/>
    <property type="match status" value="1"/>
</dbReference>
<dbReference type="InterPro" id="IPR011711">
    <property type="entry name" value="GntR_C"/>
</dbReference>
<dbReference type="InterPro" id="IPR008920">
    <property type="entry name" value="TF_FadR/GntR_C"/>
</dbReference>
<keyword evidence="3" id="KW-0804">Transcription</keyword>
<dbReference type="InterPro" id="IPR000524">
    <property type="entry name" value="Tscrpt_reg_HTH_GntR"/>
</dbReference>
<dbReference type="Pfam" id="PF07729">
    <property type="entry name" value="FCD"/>
    <property type="match status" value="1"/>
</dbReference>
<evidence type="ECO:0000259" key="4">
    <source>
        <dbReference type="PROSITE" id="PS50949"/>
    </source>
</evidence>
<dbReference type="RefSeq" id="WP_099509012.1">
    <property type="nucleotide sequence ID" value="NZ_CP016616.1"/>
</dbReference>
<dbReference type="SUPFAM" id="SSF48008">
    <property type="entry name" value="GntR ligand-binding domain-like"/>
    <property type="match status" value="1"/>
</dbReference>
<dbReference type="PANTHER" id="PTHR43537">
    <property type="entry name" value="TRANSCRIPTIONAL REGULATOR, GNTR FAMILY"/>
    <property type="match status" value="1"/>
</dbReference>
<organism evidence="5">
    <name type="scientific">Microvirga ossetica</name>
    <dbReference type="NCBI Taxonomy" id="1882682"/>
    <lineage>
        <taxon>Bacteria</taxon>
        <taxon>Pseudomonadati</taxon>
        <taxon>Pseudomonadota</taxon>
        <taxon>Alphaproteobacteria</taxon>
        <taxon>Hyphomicrobiales</taxon>
        <taxon>Methylobacteriaceae</taxon>
        <taxon>Microvirga</taxon>
    </lineage>
</organism>
<dbReference type="OrthoDB" id="9028214at2"/>